<protein>
    <submittedName>
        <fullName evidence="2">Uncharacterized protein</fullName>
    </submittedName>
</protein>
<keyword evidence="3" id="KW-1185">Reference proteome</keyword>
<feature type="signal peptide" evidence="1">
    <location>
        <begin position="1"/>
        <end position="22"/>
    </location>
</feature>
<organism evidence="2 3">
    <name type="scientific">Paractinoplanes rishiriensis</name>
    <dbReference type="NCBI Taxonomy" id="1050105"/>
    <lineage>
        <taxon>Bacteria</taxon>
        <taxon>Bacillati</taxon>
        <taxon>Actinomycetota</taxon>
        <taxon>Actinomycetes</taxon>
        <taxon>Micromonosporales</taxon>
        <taxon>Micromonosporaceae</taxon>
        <taxon>Paractinoplanes</taxon>
    </lineage>
</organism>
<dbReference type="Proteomes" id="UP000636960">
    <property type="component" value="Unassembled WGS sequence"/>
</dbReference>
<sequence>MQLTHVAMAAAVTVSVAGVSYAALNQGDAEKRAREVASRATCRSVDAAITAYVAVYAEPPKRITELTGWVKGDISAYRIVNGVAAGPGC</sequence>
<accession>A0A919K0U8</accession>
<gene>
    <name evidence="2" type="ORF">Ari01nite_47990</name>
</gene>
<reference evidence="2" key="1">
    <citation type="submission" date="2021-01" db="EMBL/GenBank/DDBJ databases">
        <title>Whole genome shotgun sequence of Actinoplanes rishiriensis NBRC 108556.</title>
        <authorList>
            <person name="Komaki H."/>
            <person name="Tamura T."/>
        </authorList>
    </citation>
    <scope>NUCLEOTIDE SEQUENCE</scope>
    <source>
        <strain evidence="2">NBRC 108556</strain>
    </source>
</reference>
<evidence type="ECO:0000256" key="1">
    <source>
        <dbReference type="SAM" id="SignalP"/>
    </source>
</evidence>
<name>A0A919K0U8_9ACTN</name>
<dbReference type="AlphaFoldDB" id="A0A919K0U8"/>
<keyword evidence="1" id="KW-0732">Signal</keyword>
<evidence type="ECO:0000313" key="3">
    <source>
        <dbReference type="Proteomes" id="UP000636960"/>
    </source>
</evidence>
<evidence type="ECO:0000313" key="2">
    <source>
        <dbReference type="EMBL" id="GIE97334.1"/>
    </source>
</evidence>
<dbReference type="RefSeq" id="WP_239162971.1">
    <property type="nucleotide sequence ID" value="NZ_BOMV01000056.1"/>
</dbReference>
<feature type="chain" id="PRO_5037340800" evidence="1">
    <location>
        <begin position="23"/>
        <end position="89"/>
    </location>
</feature>
<proteinExistence type="predicted"/>
<dbReference type="EMBL" id="BOMV01000056">
    <property type="protein sequence ID" value="GIE97334.1"/>
    <property type="molecule type" value="Genomic_DNA"/>
</dbReference>
<comment type="caution">
    <text evidence="2">The sequence shown here is derived from an EMBL/GenBank/DDBJ whole genome shotgun (WGS) entry which is preliminary data.</text>
</comment>